<protein>
    <submittedName>
        <fullName evidence="2">N-acetyltransferase</fullName>
    </submittedName>
</protein>
<gene>
    <name evidence="2" type="ORF">GCM10007362_44670</name>
</gene>
<dbReference type="InterPro" id="IPR000182">
    <property type="entry name" value="GNAT_dom"/>
</dbReference>
<feature type="domain" description="N-acetyltransferase" evidence="1">
    <location>
        <begin position="35"/>
        <end position="189"/>
    </location>
</feature>
<name>A0ABQ2A4J2_9BACL</name>
<reference evidence="3" key="1">
    <citation type="journal article" date="2019" name="Int. J. Syst. Evol. Microbiol.">
        <title>The Global Catalogue of Microorganisms (GCM) 10K type strain sequencing project: providing services to taxonomists for standard genome sequencing and annotation.</title>
        <authorList>
            <consortium name="The Broad Institute Genomics Platform"/>
            <consortium name="The Broad Institute Genome Sequencing Center for Infectious Disease"/>
            <person name="Wu L."/>
            <person name="Ma J."/>
        </authorList>
    </citation>
    <scope>NUCLEOTIDE SEQUENCE [LARGE SCALE GENOMIC DNA]</scope>
    <source>
        <strain evidence="3">CCM 8702</strain>
    </source>
</reference>
<dbReference type="Gene3D" id="3.40.630.30">
    <property type="match status" value="1"/>
</dbReference>
<organism evidence="2 3">
    <name type="scientific">Saccharibacillus endophyticus</name>
    <dbReference type="NCBI Taxonomy" id="2060666"/>
    <lineage>
        <taxon>Bacteria</taxon>
        <taxon>Bacillati</taxon>
        <taxon>Bacillota</taxon>
        <taxon>Bacilli</taxon>
        <taxon>Bacillales</taxon>
        <taxon>Paenibacillaceae</taxon>
        <taxon>Saccharibacillus</taxon>
    </lineage>
</organism>
<proteinExistence type="predicted"/>
<dbReference type="Pfam" id="PF00583">
    <property type="entry name" value="Acetyltransf_1"/>
    <property type="match status" value="1"/>
</dbReference>
<dbReference type="SUPFAM" id="SSF55729">
    <property type="entry name" value="Acyl-CoA N-acyltransferases (Nat)"/>
    <property type="match status" value="1"/>
</dbReference>
<accession>A0ABQ2A4J2</accession>
<dbReference type="RefSeq" id="WP_172246633.1">
    <property type="nucleotide sequence ID" value="NZ_BMDD01000006.1"/>
</dbReference>
<dbReference type="InterPro" id="IPR016181">
    <property type="entry name" value="Acyl_CoA_acyltransferase"/>
</dbReference>
<dbReference type="EMBL" id="BMDD01000006">
    <property type="protein sequence ID" value="GGH85977.1"/>
    <property type="molecule type" value="Genomic_DNA"/>
</dbReference>
<evidence type="ECO:0000259" key="1">
    <source>
        <dbReference type="PROSITE" id="PS51186"/>
    </source>
</evidence>
<evidence type="ECO:0000313" key="2">
    <source>
        <dbReference type="EMBL" id="GGH85977.1"/>
    </source>
</evidence>
<dbReference type="PROSITE" id="PS51186">
    <property type="entry name" value="GNAT"/>
    <property type="match status" value="1"/>
</dbReference>
<comment type="caution">
    <text evidence="2">The sequence shown here is derived from an EMBL/GenBank/DDBJ whole genome shotgun (WGS) entry which is preliminary data.</text>
</comment>
<evidence type="ECO:0000313" key="3">
    <source>
        <dbReference type="Proteomes" id="UP000605427"/>
    </source>
</evidence>
<dbReference type="CDD" id="cd04301">
    <property type="entry name" value="NAT_SF"/>
    <property type="match status" value="1"/>
</dbReference>
<dbReference type="Proteomes" id="UP000605427">
    <property type="component" value="Unassembled WGS sequence"/>
</dbReference>
<keyword evidence="3" id="KW-1185">Reference proteome</keyword>
<sequence>MEEILNVVIRRPGAQDEASACRMFAASITDAFAQEKLADAEEDIAYEISHKSNLLRAAIEHPPSTSRSFGVPQEAFFLIAELEGEVAGTISFGPRGEKIRELAGEELNGVGELGSLYVHPGVQNQGLGSRLIAAMMNELRDRGIETFCLDSGYGKAQERWRRKFGEPHVFAEDYWGLGAHHAIWYCRVNRHA</sequence>